<dbReference type="RefSeq" id="WP_169608839.1">
    <property type="nucleotide sequence ID" value="NZ_CP051682.1"/>
</dbReference>
<proteinExistence type="predicted"/>
<protein>
    <submittedName>
        <fullName evidence="1">Uncharacterized protein</fullName>
    </submittedName>
</protein>
<evidence type="ECO:0000313" key="2">
    <source>
        <dbReference type="Proteomes" id="UP000503278"/>
    </source>
</evidence>
<dbReference type="SUPFAM" id="SSF53474">
    <property type="entry name" value="alpha/beta-Hydrolases"/>
    <property type="match status" value="1"/>
</dbReference>
<reference evidence="1 2" key="1">
    <citation type="submission" date="2020-04" db="EMBL/GenBank/DDBJ databases">
        <title>Genome sequencing of novel species.</title>
        <authorList>
            <person name="Heo J."/>
            <person name="Kim S.-J."/>
            <person name="Kim J.-S."/>
            <person name="Hong S.-B."/>
            <person name="Kwon S.-W."/>
        </authorList>
    </citation>
    <scope>NUCLEOTIDE SEQUENCE [LARGE SCALE GENOMIC DNA]</scope>
    <source>
        <strain evidence="1 2">F39-2</strain>
    </source>
</reference>
<dbReference type="Gene3D" id="3.40.50.1820">
    <property type="entry name" value="alpha/beta hydrolase"/>
    <property type="match status" value="1"/>
</dbReference>
<sequence length="359" mass="41541">MNMLYLAPMQRKAIHLIILAIWFTGQVSAQQTHPKNSPKDFGFTVFSIKGRLDSIHFIVSDTVFKQKKPIFLFSQGSLPTALFWKEDATHTWQQFLPFLYKPYLKDYRFVIISKPAIPVFTYSADPNYLYLDPVTHKTPQAYFDRSYLDYYVSQANEVINYLAKQKWVDATKIVICGHSQGSKVVAKVGAINPHVTQVVYLSGNPLGRYDQNIRQLRKDALWGKISNQEAQQQIDTLYTQWATINQKPNDTHSAGGDTNKAWISFSKPSLNYLLKIKVPLFIGYGTADNTADYCDLLPLDFIRLGKHNYTLKPYLGYDHNFFQATYDEEGRRISNREHWDDVAKDVFDWLKTQPTVKRR</sequence>
<dbReference type="EMBL" id="CP051682">
    <property type="protein sequence ID" value="QJD97021.1"/>
    <property type="molecule type" value="Genomic_DNA"/>
</dbReference>
<organism evidence="1 2">
    <name type="scientific">Mucilaginibacter robiniae</name>
    <dbReference type="NCBI Taxonomy" id="2728022"/>
    <lineage>
        <taxon>Bacteria</taxon>
        <taxon>Pseudomonadati</taxon>
        <taxon>Bacteroidota</taxon>
        <taxon>Sphingobacteriia</taxon>
        <taxon>Sphingobacteriales</taxon>
        <taxon>Sphingobacteriaceae</taxon>
        <taxon>Mucilaginibacter</taxon>
    </lineage>
</organism>
<dbReference type="InterPro" id="IPR029058">
    <property type="entry name" value="AB_hydrolase_fold"/>
</dbReference>
<evidence type="ECO:0000313" key="1">
    <source>
        <dbReference type="EMBL" id="QJD97021.1"/>
    </source>
</evidence>
<dbReference type="AlphaFoldDB" id="A0A7L5E1W0"/>
<dbReference type="Proteomes" id="UP000503278">
    <property type="component" value="Chromosome"/>
</dbReference>
<name>A0A7L5E1W0_9SPHI</name>
<dbReference type="GO" id="GO:0052689">
    <property type="term" value="F:carboxylic ester hydrolase activity"/>
    <property type="evidence" value="ECO:0007669"/>
    <property type="project" value="TreeGrafter"/>
</dbReference>
<accession>A0A7L5E1W0</accession>
<dbReference type="KEGG" id="mrob:HH214_14660"/>
<gene>
    <name evidence="1" type="ORF">HH214_14660</name>
</gene>
<dbReference type="InterPro" id="IPR053145">
    <property type="entry name" value="AB_hydrolase_Est10"/>
</dbReference>
<keyword evidence="2" id="KW-1185">Reference proteome</keyword>
<dbReference type="PANTHER" id="PTHR43265">
    <property type="entry name" value="ESTERASE ESTD"/>
    <property type="match status" value="1"/>
</dbReference>
<dbReference type="PANTHER" id="PTHR43265:SF1">
    <property type="entry name" value="ESTERASE ESTD"/>
    <property type="match status" value="1"/>
</dbReference>